<dbReference type="AlphaFoldDB" id="A0A7D9GYR3"/>
<dbReference type="InterPro" id="IPR007863">
    <property type="entry name" value="Peptidase_M16_C"/>
</dbReference>
<evidence type="ECO:0000259" key="9">
    <source>
        <dbReference type="Pfam" id="PF00675"/>
    </source>
</evidence>
<dbReference type="GO" id="GO:0004222">
    <property type="term" value="F:metalloendopeptidase activity"/>
    <property type="evidence" value="ECO:0007669"/>
    <property type="project" value="InterPro"/>
</dbReference>
<dbReference type="GO" id="GO:0051603">
    <property type="term" value="P:proteolysis involved in protein catabolic process"/>
    <property type="evidence" value="ECO:0007669"/>
    <property type="project" value="TreeGrafter"/>
</dbReference>
<keyword evidence="5" id="KW-0862">Zinc</keyword>
<feature type="domain" description="Coenzyme PQQ synthesis protein F-like C-terminal lobe" evidence="12">
    <location>
        <begin position="845"/>
        <end position="943"/>
    </location>
</feature>
<gene>
    <name evidence="13" type="primary">STE23</name>
    <name evidence="13" type="ORF">DEBR0S1_00496G</name>
</gene>
<evidence type="ECO:0000313" key="13">
    <source>
        <dbReference type="EMBL" id="VUG15804.1"/>
    </source>
</evidence>
<evidence type="ECO:0000256" key="3">
    <source>
        <dbReference type="ARBA" id="ARBA00022723"/>
    </source>
</evidence>
<dbReference type="GO" id="GO:0005739">
    <property type="term" value="C:mitochondrion"/>
    <property type="evidence" value="ECO:0007669"/>
    <property type="project" value="TreeGrafter"/>
</dbReference>
<dbReference type="PANTHER" id="PTHR43690:SF18">
    <property type="entry name" value="INSULIN-DEGRADING ENZYME-RELATED"/>
    <property type="match status" value="1"/>
</dbReference>
<feature type="domain" description="Peptidase M16 middle/third" evidence="11">
    <location>
        <begin position="456"/>
        <end position="737"/>
    </location>
</feature>
<evidence type="ECO:0000256" key="8">
    <source>
        <dbReference type="SAM" id="SignalP"/>
    </source>
</evidence>
<keyword evidence="2" id="KW-0645">Protease</keyword>
<feature type="domain" description="Peptidase M16 N-terminal" evidence="9">
    <location>
        <begin position="66"/>
        <end position="200"/>
    </location>
</feature>
<protein>
    <submittedName>
        <fullName evidence="13">DEBR0S1_00496g1_1</fullName>
    </submittedName>
</protein>
<reference evidence="13 14" key="1">
    <citation type="submission" date="2019-07" db="EMBL/GenBank/DDBJ databases">
        <authorList>
            <person name="Friedrich A."/>
            <person name="Schacherer J."/>
        </authorList>
    </citation>
    <scope>NUCLEOTIDE SEQUENCE [LARGE SCALE GENOMIC DNA]</scope>
</reference>
<dbReference type="Pfam" id="PF00675">
    <property type="entry name" value="Peptidase_M16"/>
    <property type="match status" value="1"/>
</dbReference>
<evidence type="ECO:0000259" key="11">
    <source>
        <dbReference type="Pfam" id="PF16187"/>
    </source>
</evidence>
<evidence type="ECO:0000313" key="14">
    <source>
        <dbReference type="Proteomes" id="UP000478008"/>
    </source>
</evidence>
<dbReference type="Pfam" id="PF16187">
    <property type="entry name" value="Peptidase_M16_M"/>
    <property type="match status" value="1"/>
</dbReference>
<evidence type="ECO:0000256" key="7">
    <source>
        <dbReference type="RuleBase" id="RU004447"/>
    </source>
</evidence>
<keyword evidence="4" id="KW-0378">Hydrolase</keyword>
<keyword evidence="6" id="KW-0482">Metalloprotease</keyword>
<dbReference type="PANTHER" id="PTHR43690">
    <property type="entry name" value="NARDILYSIN"/>
    <property type="match status" value="1"/>
</dbReference>
<dbReference type="InterPro" id="IPR001431">
    <property type="entry name" value="Pept_M16_Zn_BS"/>
</dbReference>
<dbReference type="FunFam" id="3.30.830.10:FF:000004">
    <property type="entry name" value="Putative insulin-degrading enzyme"/>
    <property type="match status" value="1"/>
</dbReference>
<dbReference type="GO" id="GO:0046872">
    <property type="term" value="F:metal ion binding"/>
    <property type="evidence" value="ECO:0007669"/>
    <property type="project" value="UniProtKB-KW"/>
</dbReference>
<dbReference type="InterPro" id="IPR011249">
    <property type="entry name" value="Metalloenz_LuxS/M16"/>
</dbReference>
<dbReference type="PROSITE" id="PS00143">
    <property type="entry name" value="INSULINASE"/>
    <property type="match status" value="1"/>
</dbReference>
<dbReference type="Pfam" id="PF05193">
    <property type="entry name" value="Peptidase_M16_C"/>
    <property type="match status" value="1"/>
</dbReference>
<name>A0A7D9GYR3_DEKBR</name>
<feature type="chain" id="PRO_5029003895" evidence="8">
    <location>
        <begin position="26"/>
        <end position="1127"/>
    </location>
</feature>
<dbReference type="InterPro" id="IPR011765">
    <property type="entry name" value="Pept_M16_N"/>
</dbReference>
<feature type="domain" description="Peptidase M16 C-terminal" evidence="10">
    <location>
        <begin position="228"/>
        <end position="409"/>
    </location>
</feature>
<organism evidence="13 14">
    <name type="scientific">Dekkera bruxellensis</name>
    <name type="common">Brettanomyces custersii</name>
    <dbReference type="NCBI Taxonomy" id="5007"/>
    <lineage>
        <taxon>Eukaryota</taxon>
        <taxon>Fungi</taxon>
        <taxon>Dikarya</taxon>
        <taxon>Ascomycota</taxon>
        <taxon>Saccharomycotina</taxon>
        <taxon>Pichiomycetes</taxon>
        <taxon>Pichiales</taxon>
        <taxon>Pichiaceae</taxon>
        <taxon>Brettanomyces</taxon>
    </lineage>
</organism>
<evidence type="ECO:0000256" key="6">
    <source>
        <dbReference type="ARBA" id="ARBA00023049"/>
    </source>
</evidence>
<proteinExistence type="inferred from homology"/>
<keyword evidence="8" id="KW-0732">Signal</keyword>
<evidence type="ECO:0000256" key="5">
    <source>
        <dbReference type="ARBA" id="ARBA00022833"/>
    </source>
</evidence>
<accession>A0A7D9GYR3</accession>
<dbReference type="InterPro" id="IPR050626">
    <property type="entry name" value="Peptidase_M16"/>
</dbReference>
<dbReference type="InterPro" id="IPR032632">
    <property type="entry name" value="Peptidase_M16_M"/>
</dbReference>
<dbReference type="InterPro" id="IPR054734">
    <property type="entry name" value="PqqF-like_C_4"/>
</dbReference>
<feature type="signal peptide" evidence="8">
    <location>
        <begin position="1"/>
        <end position="25"/>
    </location>
</feature>
<dbReference type="GO" id="GO:0005829">
    <property type="term" value="C:cytosol"/>
    <property type="evidence" value="ECO:0007669"/>
    <property type="project" value="TreeGrafter"/>
</dbReference>
<keyword evidence="3" id="KW-0479">Metal-binding</keyword>
<dbReference type="EMBL" id="CABFWN010000001">
    <property type="protein sequence ID" value="VUG15804.1"/>
    <property type="molecule type" value="Genomic_DNA"/>
</dbReference>
<dbReference type="Gene3D" id="3.30.830.10">
    <property type="entry name" value="Metalloenzyme, LuxS/M16 peptidase-like"/>
    <property type="match status" value="4"/>
</dbReference>
<keyword evidence="14" id="KW-1185">Reference proteome</keyword>
<dbReference type="SUPFAM" id="SSF63411">
    <property type="entry name" value="LuxS/MPP-like metallohydrolase"/>
    <property type="match status" value="4"/>
</dbReference>
<dbReference type="FunFam" id="3.30.830.10:FF:000005">
    <property type="entry name" value="nardilysin isoform X1"/>
    <property type="match status" value="1"/>
</dbReference>
<dbReference type="Proteomes" id="UP000478008">
    <property type="component" value="Unassembled WGS sequence"/>
</dbReference>
<dbReference type="GO" id="GO:0043171">
    <property type="term" value="P:peptide catabolic process"/>
    <property type="evidence" value="ECO:0007669"/>
    <property type="project" value="TreeGrafter"/>
</dbReference>
<comment type="similarity">
    <text evidence="1 7">Belongs to the peptidase M16 family.</text>
</comment>
<sequence length="1127" mass="129426">MLTSLFYGIFLILAFFLQFLSPKRTVSTMVTPNNHPYTVISDHLDQPVIDDRKYQLIQLPNKMVSLLIHDPETDKSAAALDVNAGAFHDPKNLPGLAHFCEHLLFMGTKKYPSENEYSSYLSSHSGFSNAYTSSLHTNFYFEVANEALKGALDRFAQFFICPLFSSSGKDREINAVDSENKKNLENDSWRLYQLSKSLTNEKHPFNGFSTGNKSTLGEIPAKNDIDVRQELLKYHSSKYSANLMRLVVLSNEPLETLTNWAVDMFSPAVNKDLRRPIYKSSPFKNCQFDGSIIVKAKPIREMRALELTFPVPDTDPYWKYIPSRYLSHLLGHESKGSLLYNFKEKKWATGLSAGAMTLSSGFAEFEIDVDLTKEGISHVDDIIKDVFKYVKMLQMNGPKEWIYKEIKDQSEFNFKFRQKYGASSTVSKLASNLHSLNFYKTGLSDPKEDISENGNLETGIIPPEHFLSLSVVREYDPDLISKYTSYLNPSNFKVLLVAKESFEDQKMEICKERWYGTNYRIDKLSSSLVNEVKEIYYEGEHLDPVYTLPPKNKFIPTNFNLASGDEMDFKYPKLVDADKKNKIWYRFDTKLGGPRSALKFKFNIPGATSTPLKSVLLSLFLDVLDDDLNSISYLASISGLSHEFEIARDGISLEIGGFSDKLEILLETLVDRLVKFSDPSLEDIMWNETRRARFHVLREKLLKNLKNFGYTVPYNQVGPMISSLINENSWLVDDQLEIYSAVTFENLRSYVSSLFSTCFVETLVVGNYDKKSAKDLSRMVSSKLQKSVSLSRSQYTRGRSLNLPDGKAFHYLKENDDPENVNSCIEVYIQLGMISDAPNRVMVELIAQILHEPFFDRLRTKEQLGYVVFSGIRETRTTFGLRFLIQSERPTGYLYMRIKQFIAKESRKLALLSEEDFKKHVNALIVKKLQKVKNIREERSRFWNRIASGFYDFERREEDSNLLRTIPLKAVQEYFEDKIVNLDHHGELIVHLQGHATANNATSYQNLVSNFIYQKPELDDVEYDQDALNTLVQEVSKKKVDSDDFVDSLINHHTFKSIVPKFSFSSELKRYLRDEIAKSYAKIPYDDQNIFIRQVGEWKSSIPLTAAPSAKIMDCYLDKSNALDSKF</sequence>
<dbReference type="Pfam" id="PF22456">
    <property type="entry name" value="PqqF-like_C_4"/>
    <property type="match status" value="1"/>
</dbReference>
<evidence type="ECO:0000256" key="4">
    <source>
        <dbReference type="ARBA" id="ARBA00022801"/>
    </source>
</evidence>
<evidence type="ECO:0000259" key="10">
    <source>
        <dbReference type="Pfam" id="PF05193"/>
    </source>
</evidence>
<evidence type="ECO:0000256" key="2">
    <source>
        <dbReference type="ARBA" id="ARBA00022670"/>
    </source>
</evidence>
<evidence type="ECO:0000256" key="1">
    <source>
        <dbReference type="ARBA" id="ARBA00007261"/>
    </source>
</evidence>
<evidence type="ECO:0000259" key="12">
    <source>
        <dbReference type="Pfam" id="PF22456"/>
    </source>
</evidence>